<dbReference type="GO" id="GO:0003677">
    <property type="term" value="F:DNA binding"/>
    <property type="evidence" value="ECO:0007669"/>
    <property type="project" value="InterPro"/>
</dbReference>
<dbReference type="PANTHER" id="PTHR34605">
    <property type="entry name" value="PHAGE_INTEGRASE DOMAIN-CONTAINING PROTEIN"/>
    <property type="match status" value="1"/>
</dbReference>
<dbReference type="InterPro" id="IPR052925">
    <property type="entry name" value="Phage_Integrase-like_Recomb"/>
</dbReference>
<dbReference type="AlphaFoldDB" id="A0A6J8AF89"/>
<keyword evidence="2" id="KW-1185">Reference proteome</keyword>
<evidence type="ECO:0000313" key="1">
    <source>
        <dbReference type="EMBL" id="CAC5366993.1"/>
    </source>
</evidence>
<evidence type="ECO:0008006" key="3">
    <source>
        <dbReference type="Google" id="ProtNLM"/>
    </source>
</evidence>
<reference evidence="1 2" key="1">
    <citation type="submission" date="2020-06" db="EMBL/GenBank/DDBJ databases">
        <authorList>
            <person name="Li R."/>
            <person name="Bekaert M."/>
        </authorList>
    </citation>
    <scope>NUCLEOTIDE SEQUENCE [LARGE SCALE GENOMIC DNA]</scope>
    <source>
        <strain evidence="2">wild</strain>
    </source>
</reference>
<dbReference type="GO" id="GO:0015074">
    <property type="term" value="P:DNA integration"/>
    <property type="evidence" value="ECO:0007669"/>
    <property type="project" value="InterPro"/>
</dbReference>
<dbReference type="Gene3D" id="1.10.443.10">
    <property type="entry name" value="Intergrase catalytic core"/>
    <property type="match status" value="1"/>
</dbReference>
<protein>
    <recommendedName>
        <fullName evidence="3">Tyr recombinase domain-containing protein</fullName>
    </recommendedName>
</protein>
<sequence>MLRKSQFANNFNPKKQLTRGDLQFIEEGLIVNVQWSKISQKHSEIHQIPLKRIDDCVLCPVLAYSIMPALPHEPVFGLPNVIVNGKICAFSKADIDKMVNDILVRCYMETNQYCFHSLRRGGATCASAAGCVHSEICTIGNLVSSCYRGYIKHTTDKLYYISDKVGQYCK</sequence>
<dbReference type="InterPro" id="IPR013762">
    <property type="entry name" value="Integrase-like_cat_sf"/>
</dbReference>
<organism evidence="1 2">
    <name type="scientific">Mytilus coruscus</name>
    <name type="common">Sea mussel</name>
    <dbReference type="NCBI Taxonomy" id="42192"/>
    <lineage>
        <taxon>Eukaryota</taxon>
        <taxon>Metazoa</taxon>
        <taxon>Spiralia</taxon>
        <taxon>Lophotrochozoa</taxon>
        <taxon>Mollusca</taxon>
        <taxon>Bivalvia</taxon>
        <taxon>Autobranchia</taxon>
        <taxon>Pteriomorphia</taxon>
        <taxon>Mytilida</taxon>
        <taxon>Mytiloidea</taxon>
        <taxon>Mytilidae</taxon>
        <taxon>Mytilinae</taxon>
        <taxon>Mytilus</taxon>
    </lineage>
</organism>
<dbReference type="EMBL" id="CACVKT020001353">
    <property type="protein sequence ID" value="CAC5366993.1"/>
    <property type="molecule type" value="Genomic_DNA"/>
</dbReference>
<dbReference type="GO" id="GO:0006310">
    <property type="term" value="P:DNA recombination"/>
    <property type="evidence" value="ECO:0007669"/>
    <property type="project" value="InterPro"/>
</dbReference>
<dbReference type="Proteomes" id="UP000507470">
    <property type="component" value="Unassembled WGS sequence"/>
</dbReference>
<accession>A0A6J8AF89</accession>
<name>A0A6J8AF89_MYTCO</name>
<dbReference type="PANTHER" id="PTHR34605:SF4">
    <property type="entry name" value="DNA ADENINE METHYLTRANSFERASE"/>
    <property type="match status" value="1"/>
</dbReference>
<gene>
    <name evidence="1" type="ORF">MCOR_7072</name>
</gene>
<evidence type="ECO:0000313" key="2">
    <source>
        <dbReference type="Proteomes" id="UP000507470"/>
    </source>
</evidence>
<proteinExistence type="predicted"/>